<evidence type="ECO:0000256" key="4">
    <source>
        <dbReference type="ARBA" id="ARBA00022475"/>
    </source>
</evidence>
<keyword evidence="11" id="KW-1185">Reference proteome</keyword>
<dbReference type="PANTHER" id="PTHR34308:SF1">
    <property type="entry name" value="COBALAMIN BIOSYNTHESIS PROTEIN CBIB"/>
    <property type="match status" value="1"/>
</dbReference>
<evidence type="ECO:0000256" key="1">
    <source>
        <dbReference type="ARBA" id="ARBA00004651"/>
    </source>
</evidence>
<feature type="transmembrane region" description="Helical" evidence="9">
    <location>
        <begin position="151"/>
        <end position="172"/>
    </location>
</feature>
<evidence type="ECO:0000256" key="5">
    <source>
        <dbReference type="ARBA" id="ARBA00022573"/>
    </source>
</evidence>
<dbReference type="Proteomes" id="UP000250025">
    <property type="component" value="Chromosome"/>
</dbReference>
<keyword evidence="5 9" id="KW-0169">Cobalamin biosynthesis</keyword>
<evidence type="ECO:0000313" key="11">
    <source>
        <dbReference type="Proteomes" id="UP000250025"/>
    </source>
</evidence>
<evidence type="ECO:0000256" key="3">
    <source>
        <dbReference type="ARBA" id="ARBA00006263"/>
    </source>
</evidence>
<dbReference type="OrthoDB" id="9811967at2"/>
<dbReference type="GO" id="GO:0048472">
    <property type="term" value="F:threonine-phosphate decarboxylase activity"/>
    <property type="evidence" value="ECO:0007669"/>
    <property type="project" value="InterPro"/>
</dbReference>
<evidence type="ECO:0000256" key="8">
    <source>
        <dbReference type="ARBA" id="ARBA00023136"/>
    </source>
</evidence>
<keyword evidence="4 9" id="KW-1003">Cell membrane</keyword>
<comment type="similarity">
    <text evidence="3 9">Belongs to the CobD/CbiB family.</text>
</comment>
<dbReference type="KEGG" id="kus:B9G99_14445"/>
<dbReference type="EMBL" id="CP021323">
    <property type="protein sequence ID" value="ARS53919.1"/>
    <property type="molecule type" value="Genomic_DNA"/>
</dbReference>
<dbReference type="UniPathway" id="UPA00148"/>
<evidence type="ECO:0000313" key="10">
    <source>
        <dbReference type="EMBL" id="ARS53919.1"/>
    </source>
</evidence>
<dbReference type="GO" id="GO:0015420">
    <property type="term" value="F:ABC-type vitamin B12 transporter activity"/>
    <property type="evidence" value="ECO:0007669"/>
    <property type="project" value="UniProtKB-UniRule"/>
</dbReference>
<feature type="transmembrane region" description="Helical" evidence="9">
    <location>
        <begin position="77"/>
        <end position="96"/>
    </location>
</feature>
<evidence type="ECO:0000256" key="6">
    <source>
        <dbReference type="ARBA" id="ARBA00022692"/>
    </source>
</evidence>
<proteinExistence type="inferred from homology"/>
<comment type="caution">
    <text evidence="9">Lacks conserved residue(s) required for the propagation of feature annotation.</text>
</comment>
<name>A0A2Z2H8Y1_9GAMM</name>
<gene>
    <name evidence="9" type="primary">cobD</name>
    <name evidence="10" type="ORF">B9G99_14445</name>
</gene>
<comment type="function">
    <text evidence="9">Converts cobyric acid to cobinamide by the addition of aminopropanol on the F carboxylic group.</text>
</comment>
<evidence type="ECO:0000256" key="2">
    <source>
        <dbReference type="ARBA" id="ARBA00004953"/>
    </source>
</evidence>
<keyword evidence="7 9" id="KW-1133">Transmembrane helix</keyword>
<keyword evidence="8 9" id="KW-0472">Membrane</keyword>
<dbReference type="AlphaFoldDB" id="A0A2Z2H8Y1"/>
<dbReference type="GO" id="GO:0009236">
    <property type="term" value="P:cobalamin biosynthetic process"/>
    <property type="evidence" value="ECO:0007669"/>
    <property type="project" value="UniProtKB-UniRule"/>
</dbReference>
<accession>A0A2Z2H8Y1</accession>
<dbReference type="RefSeq" id="WP_086622790.1">
    <property type="nucleotide sequence ID" value="NZ_CP021323.1"/>
</dbReference>
<dbReference type="GO" id="GO:0005886">
    <property type="term" value="C:plasma membrane"/>
    <property type="evidence" value="ECO:0007669"/>
    <property type="project" value="UniProtKB-SubCell"/>
</dbReference>
<comment type="pathway">
    <text evidence="2 9">Cofactor biosynthesis; adenosylcobalamin biosynthesis.</text>
</comment>
<feature type="transmembrane region" description="Helical" evidence="9">
    <location>
        <begin position="48"/>
        <end position="70"/>
    </location>
</feature>
<reference evidence="10 11" key="1">
    <citation type="journal article" date="2017" name="Int. J. Syst. Evol. Microbiol.">
        <title>Kushneria konosiri sp. nov., isolated from the Korean salt-fermented seafood Daemi-jeot.</title>
        <authorList>
            <person name="Yun J.H."/>
            <person name="Park S.K."/>
            <person name="Lee J.Y."/>
            <person name="Jung M.J."/>
            <person name="Bae J.W."/>
        </authorList>
    </citation>
    <scope>NUCLEOTIDE SEQUENCE [LARGE SCALE GENOMIC DNA]</scope>
    <source>
        <strain evidence="10 11">X49</strain>
    </source>
</reference>
<dbReference type="InterPro" id="IPR004485">
    <property type="entry name" value="Cobalamin_biosynth_CobD/CbiB"/>
</dbReference>
<protein>
    <recommendedName>
        <fullName evidence="9">Cobalamin biosynthesis protein CobD</fullName>
    </recommendedName>
</protein>
<comment type="subcellular location">
    <subcellularLocation>
        <location evidence="1 9">Cell membrane</location>
        <topology evidence="1 9">Multi-pass membrane protein</topology>
    </subcellularLocation>
</comment>
<feature type="transmembrane region" description="Helical" evidence="9">
    <location>
        <begin position="293"/>
        <end position="312"/>
    </location>
</feature>
<evidence type="ECO:0000256" key="7">
    <source>
        <dbReference type="ARBA" id="ARBA00022989"/>
    </source>
</evidence>
<keyword evidence="6 9" id="KW-0812">Transmembrane</keyword>
<dbReference type="HAMAP" id="MF_00024">
    <property type="entry name" value="CobD_CbiB"/>
    <property type="match status" value="1"/>
</dbReference>
<dbReference type="Pfam" id="PF03186">
    <property type="entry name" value="CobD_Cbib"/>
    <property type="match status" value="1"/>
</dbReference>
<evidence type="ECO:0000256" key="9">
    <source>
        <dbReference type="HAMAP-Rule" id="MF_00024"/>
    </source>
</evidence>
<dbReference type="PANTHER" id="PTHR34308">
    <property type="entry name" value="COBALAMIN BIOSYNTHESIS PROTEIN CBIB"/>
    <property type="match status" value="1"/>
</dbReference>
<sequence>MWLTILLAILVDQLWGEPRRFHPLVGLGWWISTVERHIHDSGLSNTRALIAGLFGWCLVITPIMLAIICLDHLLEGFWHGLLAILTLYLAIGRKSLVEHAQRVYQPLLENDLDTARQQVGMLVSRDTRQLDASDISRATCESVLENGSDALFAAIFWFAVAGVPGVVLYRVVNTLDAMWGYRSERYLYFGRVAARIDDIMNWVPARLTALSYALAGWHWRTPKNFFGVAMRCWWQQGRSWKSPNAGPVMAAGAGALGIQLGGGGIYHGRHVASPVLGAGRSAEAVDIERACRLVLHALLIWLAVLFIVTWIGS</sequence>
<dbReference type="NCBIfam" id="TIGR00380">
    <property type="entry name" value="cobal_cbiB"/>
    <property type="match status" value="1"/>
</dbReference>
<organism evidence="10 11">
    <name type="scientific">Kushneria konosiri</name>
    <dbReference type="NCBI Taxonomy" id="698828"/>
    <lineage>
        <taxon>Bacteria</taxon>
        <taxon>Pseudomonadati</taxon>
        <taxon>Pseudomonadota</taxon>
        <taxon>Gammaproteobacteria</taxon>
        <taxon>Oceanospirillales</taxon>
        <taxon>Halomonadaceae</taxon>
        <taxon>Kushneria</taxon>
    </lineage>
</organism>